<reference evidence="4" key="1">
    <citation type="journal article" date="2019" name="Int. J. Syst. Evol. Microbiol.">
        <title>The Global Catalogue of Microorganisms (GCM) 10K type strain sequencing project: providing services to taxonomists for standard genome sequencing and annotation.</title>
        <authorList>
            <consortium name="The Broad Institute Genomics Platform"/>
            <consortium name="The Broad Institute Genome Sequencing Center for Infectious Disease"/>
            <person name="Wu L."/>
            <person name="Ma J."/>
        </authorList>
    </citation>
    <scope>NUCLEOTIDE SEQUENCE [LARGE SCALE GENOMIC DNA]</scope>
    <source>
        <strain evidence="4">CGMCC 4.1469</strain>
    </source>
</reference>
<evidence type="ECO:0000313" key="4">
    <source>
        <dbReference type="Proteomes" id="UP001596067"/>
    </source>
</evidence>
<dbReference type="EMBL" id="JBHSOD010000007">
    <property type="protein sequence ID" value="MFC5884960.1"/>
    <property type="molecule type" value="Genomic_DNA"/>
</dbReference>
<dbReference type="InterPro" id="IPR000794">
    <property type="entry name" value="Beta-ketoacyl_synthase"/>
</dbReference>
<proteinExistence type="predicted"/>
<keyword evidence="1" id="KW-0808">Transferase</keyword>
<organism evidence="3 4">
    <name type="scientific">Kitasatospora aburaviensis</name>
    <dbReference type="NCBI Taxonomy" id="67265"/>
    <lineage>
        <taxon>Bacteria</taxon>
        <taxon>Bacillati</taxon>
        <taxon>Actinomycetota</taxon>
        <taxon>Actinomycetes</taxon>
        <taxon>Kitasatosporales</taxon>
        <taxon>Streptomycetaceae</taxon>
        <taxon>Kitasatospora</taxon>
    </lineage>
</organism>
<sequence length="317" mass="31458">MNVLVSGVGVVLPRAASAAELIEPGPADAPPVEPKDLVGKKGLRYKDRATQLAYCAARAALQDAALVDEEGLTVAAGSVAVVVSSNYGNLDTVTRAMDTITRETAAAGSPMDLPNASSNVVASSVAIRFGLRGPNLMLCNGATSGLDALRWGAGLIRAGRVSRALALGVEPDNAAVRAFTGADRLLDGAVGVVLESEESAAGRGVPGLAVLGAEVRGAGLAASLARLAGPAGERPALWQVPETDAGADALPADLLDGVPRDDLGERFGTASGALGVLQCAAAVGWFARGGAGPVVASAGTDADDASAGLVLLRPAAV</sequence>
<name>A0ABW1ESY0_9ACTN</name>
<dbReference type="SUPFAM" id="SSF53901">
    <property type="entry name" value="Thiolase-like"/>
    <property type="match status" value="1"/>
</dbReference>
<evidence type="ECO:0000313" key="3">
    <source>
        <dbReference type="EMBL" id="MFC5884960.1"/>
    </source>
</evidence>
<accession>A0ABW1ESY0</accession>
<dbReference type="Proteomes" id="UP001596067">
    <property type="component" value="Unassembled WGS sequence"/>
</dbReference>
<evidence type="ECO:0000256" key="1">
    <source>
        <dbReference type="ARBA" id="ARBA00022679"/>
    </source>
</evidence>
<evidence type="ECO:0000259" key="2">
    <source>
        <dbReference type="Pfam" id="PF00109"/>
    </source>
</evidence>
<dbReference type="PANTHER" id="PTHR11712:SF336">
    <property type="entry name" value="3-OXOACYL-[ACYL-CARRIER-PROTEIN] SYNTHASE, MITOCHONDRIAL"/>
    <property type="match status" value="1"/>
</dbReference>
<feature type="domain" description="Beta-ketoacyl synthase-like N-terminal" evidence="2">
    <location>
        <begin position="45"/>
        <end position="170"/>
    </location>
</feature>
<protein>
    <submittedName>
        <fullName evidence="3">Beta-ketoacyl synthase N-terminal-like domain-containing protein</fullName>
    </submittedName>
</protein>
<dbReference type="InterPro" id="IPR014030">
    <property type="entry name" value="Ketoacyl_synth_N"/>
</dbReference>
<dbReference type="Gene3D" id="3.40.47.10">
    <property type="match status" value="1"/>
</dbReference>
<dbReference type="PANTHER" id="PTHR11712">
    <property type="entry name" value="POLYKETIDE SYNTHASE-RELATED"/>
    <property type="match status" value="1"/>
</dbReference>
<dbReference type="InterPro" id="IPR016039">
    <property type="entry name" value="Thiolase-like"/>
</dbReference>
<gene>
    <name evidence="3" type="ORF">ACFP0N_08230</name>
</gene>
<comment type="caution">
    <text evidence="3">The sequence shown here is derived from an EMBL/GenBank/DDBJ whole genome shotgun (WGS) entry which is preliminary data.</text>
</comment>
<dbReference type="Pfam" id="PF00109">
    <property type="entry name" value="ketoacyl-synt"/>
    <property type="match status" value="1"/>
</dbReference>
<dbReference type="RefSeq" id="WP_313762826.1">
    <property type="nucleotide sequence ID" value="NZ_BAAAVH010000039.1"/>
</dbReference>
<keyword evidence="4" id="KW-1185">Reference proteome</keyword>